<feature type="region of interest" description="Disordered" evidence="1">
    <location>
        <begin position="163"/>
        <end position="191"/>
    </location>
</feature>
<evidence type="ECO:0000313" key="2">
    <source>
        <dbReference type="EMBL" id="KAH9838544.1"/>
    </source>
</evidence>
<feature type="compositionally biased region" description="Basic and acidic residues" evidence="1">
    <location>
        <begin position="135"/>
        <end position="151"/>
    </location>
</feature>
<dbReference type="Proteomes" id="UP000814176">
    <property type="component" value="Unassembled WGS sequence"/>
</dbReference>
<feature type="region of interest" description="Disordered" evidence="1">
    <location>
        <begin position="130"/>
        <end position="151"/>
    </location>
</feature>
<evidence type="ECO:0000313" key="3">
    <source>
        <dbReference type="Proteomes" id="UP000814176"/>
    </source>
</evidence>
<comment type="caution">
    <text evidence="2">The sequence shown here is derived from an EMBL/GenBank/DDBJ whole genome shotgun (WGS) entry which is preliminary data.</text>
</comment>
<proteinExistence type="predicted"/>
<keyword evidence="3" id="KW-1185">Reference proteome</keyword>
<dbReference type="RefSeq" id="XP_047780459.1">
    <property type="nucleotide sequence ID" value="XM_047923332.1"/>
</dbReference>
<dbReference type="EMBL" id="JADCUA010000007">
    <property type="protein sequence ID" value="KAH9838544.1"/>
    <property type="molecule type" value="Genomic_DNA"/>
</dbReference>
<sequence>MTRRASTTAGIAHKRTVAHHVYTRLRLLSTGSLGRHRHVGLISKASGGLRCIQTATRSSTTSRAVRLHCNVLAFGGSSLQWSIQRRVRYLWHYGLQIRRVQHQRGSSSGQPPFHHPIQCVDSIRSSGRAEALGDGLERDDGHDEHDPRQDVDIGPILHSAVQTSSSPISASSTSSAKPSNIGSVSSGAATSGGRHLNPGDIADLAIGCAACLFIDHLLGHHSFSAVAPTCEK</sequence>
<accession>A0ABQ8KKQ9</accession>
<protein>
    <submittedName>
        <fullName evidence="2">Uncharacterized protein</fullName>
    </submittedName>
</protein>
<gene>
    <name evidence="2" type="ORF">C8Q71DRAFT_751769</name>
</gene>
<evidence type="ECO:0000256" key="1">
    <source>
        <dbReference type="SAM" id="MobiDB-lite"/>
    </source>
</evidence>
<organism evidence="2 3">
    <name type="scientific">Rhodofomes roseus</name>
    <dbReference type="NCBI Taxonomy" id="34475"/>
    <lineage>
        <taxon>Eukaryota</taxon>
        <taxon>Fungi</taxon>
        <taxon>Dikarya</taxon>
        <taxon>Basidiomycota</taxon>
        <taxon>Agaricomycotina</taxon>
        <taxon>Agaricomycetes</taxon>
        <taxon>Polyporales</taxon>
        <taxon>Rhodofomes</taxon>
    </lineage>
</organism>
<dbReference type="GeneID" id="72004064"/>
<name>A0ABQ8KKQ9_9APHY</name>
<reference evidence="2 3" key="1">
    <citation type="journal article" date="2021" name="Environ. Microbiol.">
        <title>Gene family expansions and transcriptome signatures uncover fungal adaptations to wood decay.</title>
        <authorList>
            <person name="Hage H."/>
            <person name="Miyauchi S."/>
            <person name="Viragh M."/>
            <person name="Drula E."/>
            <person name="Min B."/>
            <person name="Chaduli D."/>
            <person name="Navarro D."/>
            <person name="Favel A."/>
            <person name="Norest M."/>
            <person name="Lesage-Meessen L."/>
            <person name="Balint B."/>
            <person name="Merenyi Z."/>
            <person name="de Eugenio L."/>
            <person name="Morin E."/>
            <person name="Martinez A.T."/>
            <person name="Baldrian P."/>
            <person name="Stursova M."/>
            <person name="Martinez M.J."/>
            <person name="Novotny C."/>
            <person name="Magnuson J.K."/>
            <person name="Spatafora J.W."/>
            <person name="Maurice S."/>
            <person name="Pangilinan J."/>
            <person name="Andreopoulos W."/>
            <person name="LaButti K."/>
            <person name="Hundley H."/>
            <person name="Na H."/>
            <person name="Kuo A."/>
            <person name="Barry K."/>
            <person name="Lipzen A."/>
            <person name="Henrissat B."/>
            <person name="Riley R."/>
            <person name="Ahrendt S."/>
            <person name="Nagy L.G."/>
            <person name="Grigoriev I.V."/>
            <person name="Martin F."/>
            <person name="Rosso M.N."/>
        </authorList>
    </citation>
    <scope>NUCLEOTIDE SEQUENCE [LARGE SCALE GENOMIC DNA]</scope>
    <source>
        <strain evidence="2 3">CIRM-BRFM 1785</strain>
    </source>
</reference>